<keyword evidence="2" id="KW-1003">Cell membrane</keyword>
<feature type="transmembrane region" description="Helical" evidence="6">
    <location>
        <begin position="185"/>
        <end position="211"/>
    </location>
</feature>
<keyword evidence="8" id="KW-1185">Reference proteome</keyword>
<reference evidence="8" key="1">
    <citation type="journal article" date="2019" name="Int. J. Syst. Evol. Microbiol.">
        <title>The Global Catalogue of Microorganisms (GCM) 10K type strain sequencing project: providing services to taxonomists for standard genome sequencing and annotation.</title>
        <authorList>
            <consortium name="The Broad Institute Genomics Platform"/>
            <consortium name="The Broad Institute Genome Sequencing Center for Infectious Disease"/>
            <person name="Wu L."/>
            <person name="Ma J."/>
        </authorList>
    </citation>
    <scope>NUCLEOTIDE SEQUENCE [LARGE SCALE GENOMIC DNA]</scope>
    <source>
        <strain evidence="8">JCM 16083</strain>
    </source>
</reference>
<proteinExistence type="predicted"/>
<sequence length="360" mass="41223">MVRSLNETRFIEVSGTETGTHSWKDSNGNGEVDFWIAEEFTPDASGNYRQETLTDVLKSIDWTLQSVFWLLAAFLMMGLRDFGYMLRIRTLTDKQLTWRQSFFVIMIWEFASALTPGVVGGTAVAMFILNKEKISMGRSTAIVVITALMDNLFFVLIVPVLLLFINYDAIFPDTALSVKHSITYFFWTGYTVMLVICILLFLSIFLFPGLIKRLLTFFTRIPFLKRFKEKAIHTGDEVKLTSSQFRGKPLSFWLRVFLSTLLSWSGRYLVINMIMIAFLQIGFVDHLLIFAKQFVMWVMMLVSPTPGASGVAEWAFSSLLSDLAPSGLVIVSLALIWRLISYFPYLFIGTFLLPRWLKKK</sequence>
<name>A0ABP3Y1P0_9FLAO</name>
<evidence type="ECO:0000256" key="3">
    <source>
        <dbReference type="ARBA" id="ARBA00022692"/>
    </source>
</evidence>
<keyword evidence="5 6" id="KW-0472">Membrane</keyword>
<dbReference type="EMBL" id="BAAAFH010000003">
    <property type="protein sequence ID" value="GAA0874014.1"/>
    <property type="molecule type" value="Genomic_DNA"/>
</dbReference>
<evidence type="ECO:0000313" key="7">
    <source>
        <dbReference type="EMBL" id="GAA0874014.1"/>
    </source>
</evidence>
<dbReference type="NCBIfam" id="TIGR00374">
    <property type="entry name" value="flippase-like domain"/>
    <property type="match status" value="1"/>
</dbReference>
<evidence type="ECO:0000256" key="1">
    <source>
        <dbReference type="ARBA" id="ARBA00004651"/>
    </source>
</evidence>
<keyword evidence="4 6" id="KW-1133">Transmembrane helix</keyword>
<dbReference type="InterPro" id="IPR022791">
    <property type="entry name" value="L-PG_synthase/AglD"/>
</dbReference>
<feature type="transmembrane region" description="Helical" evidence="6">
    <location>
        <begin position="268"/>
        <end position="291"/>
    </location>
</feature>
<dbReference type="PANTHER" id="PTHR37693">
    <property type="entry name" value="PHOSPHATIDYLGLYCEROL LYSYLTRANSFERASE"/>
    <property type="match status" value="1"/>
</dbReference>
<evidence type="ECO:0000256" key="5">
    <source>
        <dbReference type="ARBA" id="ARBA00023136"/>
    </source>
</evidence>
<comment type="subcellular location">
    <subcellularLocation>
        <location evidence="1">Cell membrane</location>
        <topology evidence="1">Multi-pass membrane protein</topology>
    </subcellularLocation>
</comment>
<feature type="transmembrane region" description="Helical" evidence="6">
    <location>
        <begin position="141"/>
        <end position="165"/>
    </location>
</feature>
<comment type="caution">
    <text evidence="7">The sequence shown here is derived from an EMBL/GenBank/DDBJ whole genome shotgun (WGS) entry which is preliminary data.</text>
</comment>
<gene>
    <name evidence="7" type="ORF">GCM10009118_04220</name>
</gene>
<evidence type="ECO:0000256" key="6">
    <source>
        <dbReference type="SAM" id="Phobius"/>
    </source>
</evidence>
<dbReference type="Proteomes" id="UP001501126">
    <property type="component" value="Unassembled WGS sequence"/>
</dbReference>
<feature type="transmembrane region" description="Helical" evidence="6">
    <location>
        <begin position="67"/>
        <end position="86"/>
    </location>
</feature>
<evidence type="ECO:0000313" key="8">
    <source>
        <dbReference type="Proteomes" id="UP001501126"/>
    </source>
</evidence>
<evidence type="ECO:0000256" key="2">
    <source>
        <dbReference type="ARBA" id="ARBA00022475"/>
    </source>
</evidence>
<evidence type="ECO:0000256" key="4">
    <source>
        <dbReference type="ARBA" id="ARBA00022989"/>
    </source>
</evidence>
<keyword evidence="3 6" id="KW-0812">Transmembrane</keyword>
<organism evidence="7 8">
    <name type="scientific">Wandonia haliotis</name>
    <dbReference type="NCBI Taxonomy" id="574963"/>
    <lineage>
        <taxon>Bacteria</taxon>
        <taxon>Pseudomonadati</taxon>
        <taxon>Bacteroidota</taxon>
        <taxon>Flavobacteriia</taxon>
        <taxon>Flavobacteriales</taxon>
        <taxon>Crocinitomicaceae</taxon>
        <taxon>Wandonia</taxon>
    </lineage>
</organism>
<feature type="transmembrane region" description="Helical" evidence="6">
    <location>
        <begin position="106"/>
        <end position="129"/>
    </location>
</feature>
<feature type="transmembrane region" description="Helical" evidence="6">
    <location>
        <begin position="328"/>
        <end position="353"/>
    </location>
</feature>
<dbReference type="PANTHER" id="PTHR37693:SF1">
    <property type="entry name" value="INTEGRAL MEMBRANE PROTEIN"/>
    <property type="match status" value="1"/>
</dbReference>
<dbReference type="Pfam" id="PF03706">
    <property type="entry name" value="LPG_synthase_TM"/>
    <property type="match status" value="1"/>
</dbReference>
<accession>A0ABP3Y1P0</accession>
<protein>
    <submittedName>
        <fullName evidence="7">Lysylphosphatidylglycerol synthase transmembrane domain-containing protein</fullName>
    </submittedName>
</protein>